<name>D3VAY7_XENNA</name>
<feature type="transmembrane region" description="Helical" evidence="1">
    <location>
        <begin position="20"/>
        <end position="38"/>
    </location>
</feature>
<dbReference type="KEGG" id="xne:XNC1_3731"/>
<keyword evidence="3" id="KW-1185">Reference proteome</keyword>
<dbReference type="Proteomes" id="UP000008075">
    <property type="component" value="Chromosome"/>
</dbReference>
<dbReference type="HOGENOM" id="CLU_3319513_0_0_6"/>
<evidence type="ECO:0000313" key="2">
    <source>
        <dbReference type="EMBL" id="CBJ91762.1"/>
    </source>
</evidence>
<dbReference type="AlphaFoldDB" id="D3VAY7"/>
<accession>D3VAY7</accession>
<evidence type="ECO:0000256" key="1">
    <source>
        <dbReference type="SAM" id="Phobius"/>
    </source>
</evidence>
<protein>
    <submittedName>
        <fullName evidence="2">Uncharacterized protein</fullName>
    </submittedName>
</protein>
<proteinExistence type="predicted"/>
<evidence type="ECO:0000313" key="3">
    <source>
        <dbReference type="Proteomes" id="UP000008075"/>
    </source>
</evidence>
<gene>
    <name evidence="2" type="ordered locus">XNC1_3731</name>
</gene>
<keyword evidence="1" id="KW-1133">Transmembrane helix</keyword>
<sequence>MQVVATVSVIIFKQKDREKWLFWQVFFGSLYYPVNVLAR</sequence>
<reference evidence="2 3" key="1">
    <citation type="journal article" date="2011" name="PLoS ONE">
        <title>The entomopathogenic bacterial endosymbionts xenorhabdus and photorhabdus: convergent lifestyles from divergent genomes.</title>
        <authorList>
            <person name="Chaston J.M."/>
            <person name="Suen G."/>
            <person name="Tucker S.L."/>
            <person name="Andersen A.W."/>
            <person name="Bhasin A."/>
            <person name="Bode E."/>
            <person name="Bode H.B."/>
            <person name="Brachmann A.O."/>
            <person name="Cowles C.E."/>
            <person name="Cowles K.N."/>
            <person name="Darby C."/>
            <person name="de Leon L."/>
            <person name="Drace K."/>
            <person name="Du Z."/>
            <person name="Givaudan A."/>
            <person name="Herbert Tran E.E."/>
            <person name="Jewell K.A."/>
            <person name="Knack J.J."/>
            <person name="Krasomil-Osterfeld K.C."/>
            <person name="Kukor R."/>
            <person name="Lanois A."/>
            <person name="Latreille P."/>
            <person name="Leimgruber N.K."/>
            <person name="Lipke C.M."/>
            <person name="Liu R."/>
            <person name="Lu X."/>
            <person name="Martens E.C."/>
            <person name="Marri P.R."/>
            <person name="Medigue C."/>
            <person name="Menard M.L."/>
            <person name="Miller N.M."/>
            <person name="Morales-Soto N."/>
            <person name="Norton S."/>
            <person name="Ogier J.C."/>
            <person name="Orchard S.S."/>
            <person name="Park D."/>
            <person name="Park Y."/>
            <person name="Qurollo B.A."/>
            <person name="Sugar D.R."/>
            <person name="Richards G.R."/>
            <person name="Rouy Z."/>
            <person name="Slominski B."/>
            <person name="Slominski K."/>
            <person name="Snyder H."/>
            <person name="Tjaden B.C."/>
            <person name="van der Hoeven R."/>
            <person name="Welch R.D."/>
            <person name="Wheeler C."/>
            <person name="Xiang B."/>
            <person name="Barbazuk B."/>
            <person name="Gaudriault S."/>
            <person name="Goodner B."/>
            <person name="Slater S.C."/>
            <person name="Forst S."/>
            <person name="Goldman B.S."/>
            <person name="Goodrich-Blair H."/>
        </authorList>
    </citation>
    <scope>NUCLEOTIDE SEQUENCE [LARGE SCALE GENOMIC DNA]</scope>
    <source>
        <strain evidence="3">ATCC 19061 / DSM 3370 / CCUG 14189 / LMG 1036 / NCIMB 9965 / AN6</strain>
    </source>
</reference>
<keyword evidence="1" id="KW-0472">Membrane</keyword>
<organism evidence="2 3">
    <name type="scientific">Xenorhabdus nematophila (strain ATCC 19061 / DSM 3370 / CCUG 14189 / LMG 1036 / NCIMB 9965 / AN6)</name>
    <dbReference type="NCBI Taxonomy" id="406817"/>
    <lineage>
        <taxon>Bacteria</taxon>
        <taxon>Pseudomonadati</taxon>
        <taxon>Pseudomonadota</taxon>
        <taxon>Gammaproteobacteria</taxon>
        <taxon>Enterobacterales</taxon>
        <taxon>Morganellaceae</taxon>
        <taxon>Xenorhabdus</taxon>
    </lineage>
</organism>
<keyword evidence="1" id="KW-0812">Transmembrane</keyword>
<dbReference type="EMBL" id="FN667742">
    <property type="protein sequence ID" value="CBJ91762.1"/>
    <property type="molecule type" value="Genomic_DNA"/>
</dbReference>